<feature type="non-terminal residue" evidence="7">
    <location>
        <position position="186"/>
    </location>
</feature>
<evidence type="ECO:0000256" key="4">
    <source>
        <dbReference type="ARBA" id="ARBA00022723"/>
    </source>
</evidence>
<comment type="caution">
    <text evidence="7">The sequence shown here is derived from an EMBL/GenBank/DDBJ whole genome shotgun (WGS) entry which is preliminary data.</text>
</comment>
<keyword evidence="8" id="KW-1185">Reference proteome</keyword>
<dbReference type="GO" id="GO:0005506">
    <property type="term" value="F:iron ion binding"/>
    <property type="evidence" value="ECO:0007669"/>
    <property type="project" value="InterPro"/>
</dbReference>
<dbReference type="Gene3D" id="1.10.630.10">
    <property type="entry name" value="Cytochrome P450"/>
    <property type="match status" value="1"/>
</dbReference>
<comment type="similarity">
    <text evidence="2">Belongs to the cytochrome P450 family.</text>
</comment>
<keyword evidence="4 6" id="KW-0479">Metal-binding</keyword>
<evidence type="ECO:0000256" key="5">
    <source>
        <dbReference type="ARBA" id="ARBA00023004"/>
    </source>
</evidence>
<dbReference type="SUPFAM" id="SSF48264">
    <property type="entry name" value="Cytochrome P450"/>
    <property type="match status" value="1"/>
</dbReference>
<dbReference type="PANTHER" id="PTHR24305">
    <property type="entry name" value="CYTOCHROME P450"/>
    <property type="match status" value="1"/>
</dbReference>
<comment type="cofactor">
    <cofactor evidence="1 6">
        <name>heme</name>
        <dbReference type="ChEBI" id="CHEBI:30413"/>
    </cofactor>
</comment>
<dbReference type="Pfam" id="PF00067">
    <property type="entry name" value="p450"/>
    <property type="match status" value="1"/>
</dbReference>
<proteinExistence type="inferred from homology"/>
<dbReference type="GO" id="GO:0020037">
    <property type="term" value="F:heme binding"/>
    <property type="evidence" value="ECO:0007669"/>
    <property type="project" value="InterPro"/>
</dbReference>
<dbReference type="InterPro" id="IPR036396">
    <property type="entry name" value="Cyt_P450_sf"/>
</dbReference>
<dbReference type="AlphaFoldDB" id="A0AAD9HQM0"/>
<feature type="binding site" description="axial binding residue" evidence="6">
    <location>
        <position position="112"/>
    </location>
    <ligand>
        <name>heme</name>
        <dbReference type="ChEBI" id="CHEBI:30413"/>
    </ligand>
    <ligandPart>
        <name>Fe</name>
        <dbReference type="ChEBI" id="CHEBI:18248"/>
    </ligandPart>
</feature>
<dbReference type="GO" id="GO:0016705">
    <property type="term" value="F:oxidoreductase activity, acting on paired donors, with incorporation or reduction of molecular oxygen"/>
    <property type="evidence" value="ECO:0007669"/>
    <property type="project" value="InterPro"/>
</dbReference>
<evidence type="ECO:0000256" key="6">
    <source>
        <dbReference type="PIRSR" id="PIRSR602401-1"/>
    </source>
</evidence>
<name>A0AAD9HQM0_9PEZI</name>
<organism evidence="7 8">
    <name type="scientific">Colletotrichum zoysiae</name>
    <dbReference type="NCBI Taxonomy" id="1216348"/>
    <lineage>
        <taxon>Eukaryota</taxon>
        <taxon>Fungi</taxon>
        <taxon>Dikarya</taxon>
        <taxon>Ascomycota</taxon>
        <taxon>Pezizomycotina</taxon>
        <taxon>Sordariomycetes</taxon>
        <taxon>Hypocreomycetidae</taxon>
        <taxon>Glomerellales</taxon>
        <taxon>Glomerellaceae</taxon>
        <taxon>Colletotrichum</taxon>
        <taxon>Colletotrichum graminicola species complex</taxon>
    </lineage>
</organism>
<evidence type="ECO:0000256" key="3">
    <source>
        <dbReference type="ARBA" id="ARBA00022617"/>
    </source>
</evidence>
<dbReference type="InterPro" id="IPR001128">
    <property type="entry name" value="Cyt_P450"/>
</dbReference>
<reference evidence="7" key="1">
    <citation type="submission" date="2021-06" db="EMBL/GenBank/DDBJ databases">
        <title>Comparative genomics, transcriptomics and evolutionary studies reveal genomic signatures of adaptation to plant cell wall in hemibiotrophic fungi.</title>
        <authorList>
            <consortium name="DOE Joint Genome Institute"/>
            <person name="Baroncelli R."/>
            <person name="Diaz J.F."/>
            <person name="Benocci T."/>
            <person name="Peng M."/>
            <person name="Battaglia E."/>
            <person name="Haridas S."/>
            <person name="Andreopoulos W."/>
            <person name="Labutti K."/>
            <person name="Pangilinan J."/>
            <person name="Floch G.L."/>
            <person name="Makela M.R."/>
            <person name="Henrissat B."/>
            <person name="Grigoriev I.V."/>
            <person name="Crouch J.A."/>
            <person name="De Vries R.P."/>
            <person name="Sukno S.A."/>
            <person name="Thon M.R."/>
        </authorList>
    </citation>
    <scope>NUCLEOTIDE SEQUENCE</scope>
    <source>
        <strain evidence="7">MAFF235873</strain>
    </source>
</reference>
<protein>
    <submittedName>
        <fullName evidence="7">Cytochrome P450</fullName>
    </submittedName>
</protein>
<gene>
    <name evidence="7" type="ORF">LX32DRAFT_580995</name>
</gene>
<dbReference type="PANTHER" id="PTHR24305:SF210">
    <property type="entry name" value="CYTOCHROME P450 MONOOXYGENASE ASQL-RELATED"/>
    <property type="match status" value="1"/>
</dbReference>
<keyword evidence="3 6" id="KW-0349">Heme</keyword>
<evidence type="ECO:0000313" key="7">
    <source>
        <dbReference type="EMBL" id="KAK2033466.1"/>
    </source>
</evidence>
<dbReference type="PRINTS" id="PR00463">
    <property type="entry name" value="EP450I"/>
</dbReference>
<sequence>GLFQTAADITTENTDKMPYLDAVIQESLRTDTPFATTIPRIVPPEGAWMDGYWLPGGTTCGVPHYCAGHWDYNFKDPNDFVPERWLPNERNARYADDKRAAFRPFAKGSLDCIGKRFVYCEVRMAFVSLIWHFDFEIAPRSLHWDKGFKAEFIRIIRQKRPLYIKATPRQFDIPVESDASPLISEK</sequence>
<evidence type="ECO:0000256" key="1">
    <source>
        <dbReference type="ARBA" id="ARBA00001971"/>
    </source>
</evidence>
<dbReference type="EMBL" id="MU842822">
    <property type="protein sequence ID" value="KAK2033466.1"/>
    <property type="molecule type" value="Genomic_DNA"/>
</dbReference>
<evidence type="ECO:0000313" key="8">
    <source>
        <dbReference type="Proteomes" id="UP001232148"/>
    </source>
</evidence>
<dbReference type="InterPro" id="IPR050121">
    <property type="entry name" value="Cytochrome_P450_monoxygenase"/>
</dbReference>
<evidence type="ECO:0000256" key="2">
    <source>
        <dbReference type="ARBA" id="ARBA00010617"/>
    </source>
</evidence>
<keyword evidence="5 6" id="KW-0408">Iron</keyword>
<accession>A0AAD9HQM0</accession>
<dbReference type="GO" id="GO:0004497">
    <property type="term" value="F:monooxygenase activity"/>
    <property type="evidence" value="ECO:0007669"/>
    <property type="project" value="InterPro"/>
</dbReference>
<dbReference type="Proteomes" id="UP001232148">
    <property type="component" value="Unassembled WGS sequence"/>
</dbReference>
<dbReference type="InterPro" id="IPR002401">
    <property type="entry name" value="Cyt_P450_E_grp-I"/>
</dbReference>